<name>A0A7Z7IMV0_9MYCO</name>
<dbReference type="GO" id="GO:0055088">
    <property type="term" value="P:lipid homeostasis"/>
    <property type="evidence" value="ECO:0007669"/>
    <property type="project" value="TreeGrafter"/>
</dbReference>
<dbReference type="PANTHER" id="PTHR42886:SF42">
    <property type="entry name" value="ALPHA_BETA-HYDROLASES SUPERFAMILY PROTEIN"/>
    <property type="match status" value="1"/>
</dbReference>
<evidence type="ECO:0000313" key="2">
    <source>
        <dbReference type="EMBL" id="SOJ56526.1"/>
    </source>
</evidence>
<dbReference type="InterPro" id="IPR000073">
    <property type="entry name" value="AB_hydrolase_1"/>
</dbReference>
<feature type="domain" description="AB hydrolase-1" evidence="1">
    <location>
        <begin position="18"/>
        <end position="244"/>
    </location>
</feature>
<dbReference type="Gene3D" id="3.40.50.1820">
    <property type="entry name" value="alpha/beta hydrolase"/>
    <property type="match status" value="1"/>
</dbReference>
<dbReference type="SUPFAM" id="SSF53474">
    <property type="entry name" value="alpha/beta-Hydrolases"/>
    <property type="match status" value="1"/>
</dbReference>
<dbReference type="Pfam" id="PF12697">
    <property type="entry name" value="Abhydrolase_6"/>
    <property type="match status" value="1"/>
</dbReference>
<dbReference type="GO" id="GO:0006654">
    <property type="term" value="P:phosphatidic acid biosynthetic process"/>
    <property type="evidence" value="ECO:0007669"/>
    <property type="project" value="TreeGrafter"/>
</dbReference>
<dbReference type="GO" id="GO:0052689">
    <property type="term" value="F:carboxylic ester hydrolase activity"/>
    <property type="evidence" value="ECO:0007669"/>
    <property type="project" value="TreeGrafter"/>
</dbReference>
<evidence type="ECO:0000259" key="1">
    <source>
        <dbReference type="Pfam" id="PF12697"/>
    </source>
</evidence>
<evidence type="ECO:0000313" key="3">
    <source>
        <dbReference type="Proteomes" id="UP000554965"/>
    </source>
</evidence>
<dbReference type="PANTHER" id="PTHR42886">
    <property type="entry name" value="RE40534P-RELATED"/>
    <property type="match status" value="1"/>
</dbReference>
<proteinExistence type="predicted"/>
<protein>
    <submittedName>
        <fullName evidence="2">Phospholipase YtpA</fullName>
        <ecNumber evidence="2">3.1.1.-</ecNumber>
    </submittedName>
</protein>
<dbReference type="InterPro" id="IPR029058">
    <property type="entry name" value="AB_hydrolase_fold"/>
</dbReference>
<gene>
    <name evidence="2" type="primary">ytpA</name>
    <name evidence="2" type="ORF">MSIMFB_04005</name>
</gene>
<dbReference type="RefSeq" id="WP_186244130.1">
    <property type="nucleotide sequence ID" value="NZ_OCTY01000002.1"/>
</dbReference>
<accession>A0A7Z7IMV0</accession>
<dbReference type="AlphaFoldDB" id="A0A7Z7IMV0"/>
<dbReference type="GO" id="GO:0042171">
    <property type="term" value="F:lysophosphatidic acid acyltransferase activity"/>
    <property type="evidence" value="ECO:0007669"/>
    <property type="project" value="TreeGrafter"/>
</dbReference>
<dbReference type="Proteomes" id="UP000554965">
    <property type="component" value="Unassembled WGS sequence"/>
</dbReference>
<dbReference type="EMBL" id="OCTY01000002">
    <property type="protein sequence ID" value="SOJ56526.1"/>
    <property type="molecule type" value="Genomic_DNA"/>
</dbReference>
<keyword evidence="3" id="KW-1185">Reference proteome</keyword>
<sequence length="262" mass="29003">MLELIEKGSATESHPVPLVFVHGAWHGAWCWDEHFLDFFADRGYACCAPSLRGHGASPGRARLRWTGIQDYVRDIAATVAQLPTKPVLIGHSMGGFVIQKYLEHHTAAGVILVAPIPPTGVLRVTLDIARRHPVPFVKVHASLRLAPLVATPELVRDLLFCASTPDKHVNTYQQRVQDESYRAFLDMLVLDLVKTKHVNRVPMLVLGAEDDVIVSQRQIRRTAAVYGASAQIFPDIGHDMMLEPGWPAVAERMDGWLACQGL</sequence>
<dbReference type="EC" id="3.1.1.-" evidence="2"/>
<comment type="caution">
    <text evidence="2">The sequence shown here is derived from an EMBL/GenBank/DDBJ whole genome shotgun (WGS) entry which is preliminary data.</text>
</comment>
<reference evidence="2 3" key="1">
    <citation type="submission" date="2017-10" db="EMBL/GenBank/DDBJ databases">
        <authorList>
            <consortium name="Urmite Genomes"/>
        </authorList>
    </citation>
    <scope>NUCLEOTIDE SEQUENCE [LARGE SCALE GENOMIC DNA]</scope>
    <source>
        <strain evidence="2 3">FB-527</strain>
    </source>
</reference>
<organism evidence="2 3">
    <name type="scientific">Mycobacterium simulans</name>
    <dbReference type="NCBI Taxonomy" id="627089"/>
    <lineage>
        <taxon>Bacteria</taxon>
        <taxon>Bacillati</taxon>
        <taxon>Actinomycetota</taxon>
        <taxon>Actinomycetes</taxon>
        <taxon>Mycobacteriales</taxon>
        <taxon>Mycobacteriaceae</taxon>
        <taxon>Mycobacterium</taxon>
    </lineage>
</organism>
<keyword evidence="2" id="KW-0378">Hydrolase</keyword>